<protein>
    <submittedName>
        <fullName evidence="3">WecB/TagA/CpsF family glycosyltransferase</fullName>
    </submittedName>
</protein>
<reference evidence="3 4" key="1">
    <citation type="submission" date="2019-11" db="EMBL/GenBank/DDBJ databases">
        <title>Genome analysis of Rhizobacterium cereale a novel genus and species isolated from maize roots in North Spain.</title>
        <authorList>
            <person name="Menendez E."/>
            <person name="Flores-Felix J.D."/>
            <person name="Ramirez-Bahena M.-H."/>
            <person name="Igual J.M."/>
            <person name="Garcia-Fraile P."/>
            <person name="Peix A."/>
            <person name="Velazquez E."/>
        </authorList>
    </citation>
    <scope>NUCLEOTIDE SEQUENCE [LARGE SCALE GENOMIC DNA]</scope>
    <source>
        <strain evidence="3 4">RZME27</strain>
    </source>
</reference>
<evidence type="ECO:0000313" key="3">
    <source>
        <dbReference type="EMBL" id="MQY48509.1"/>
    </source>
</evidence>
<dbReference type="Pfam" id="PF03808">
    <property type="entry name" value="Glyco_tran_WecG"/>
    <property type="match status" value="1"/>
</dbReference>
<accession>A0A6A8ACQ9</accession>
<dbReference type="EMBL" id="WIXI01000048">
    <property type="protein sequence ID" value="MQY48509.1"/>
    <property type="molecule type" value="Genomic_DNA"/>
</dbReference>
<dbReference type="GO" id="GO:0016758">
    <property type="term" value="F:hexosyltransferase activity"/>
    <property type="evidence" value="ECO:0007669"/>
    <property type="project" value="TreeGrafter"/>
</dbReference>
<keyword evidence="4" id="KW-1185">Reference proteome</keyword>
<gene>
    <name evidence="3" type="ORF">GAO09_20965</name>
</gene>
<dbReference type="Proteomes" id="UP000435138">
    <property type="component" value="Unassembled WGS sequence"/>
</dbReference>
<evidence type="ECO:0000313" key="4">
    <source>
        <dbReference type="Proteomes" id="UP000435138"/>
    </source>
</evidence>
<dbReference type="RefSeq" id="WP_153357024.1">
    <property type="nucleotide sequence ID" value="NZ_JAYKOO010000002.1"/>
</dbReference>
<name>A0A6A8ACQ9_9HYPH</name>
<evidence type="ECO:0000256" key="1">
    <source>
        <dbReference type="ARBA" id="ARBA00022676"/>
    </source>
</evidence>
<keyword evidence="1" id="KW-0328">Glycosyltransferase</keyword>
<dbReference type="NCBIfam" id="TIGR00696">
    <property type="entry name" value="wecG_tagA_cpsF"/>
    <property type="match status" value="1"/>
</dbReference>
<dbReference type="AlphaFoldDB" id="A0A6A8ACQ9"/>
<proteinExistence type="predicted"/>
<dbReference type="InterPro" id="IPR004629">
    <property type="entry name" value="WecG_TagA_CpsF"/>
</dbReference>
<dbReference type="CDD" id="cd06533">
    <property type="entry name" value="Glyco_transf_WecG_TagA"/>
    <property type="match status" value="1"/>
</dbReference>
<keyword evidence="2 3" id="KW-0808">Transferase</keyword>
<dbReference type="PANTHER" id="PTHR34136:SF1">
    <property type="entry name" value="UDP-N-ACETYL-D-MANNOSAMINURONIC ACID TRANSFERASE"/>
    <property type="match status" value="1"/>
</dbReference>
<evidence type="ECO:0000256" key="2">
    <source>
        <dbReference type="ARBA" id="ARBA00022679"/>
    </source>
</evidence>
<organism evidence="3 4">
    <name type="scientific">Endobacterium cereale</name>
    <dbReference type="NCBI Taxonomy" id="2663029"/>
    <lineage>
        <taxon>Bacteria</taxon>
        <taxon>Pseudomonadati</taxon>
        <taxon>Pseudomonadota</taxon>
        <taxon>Alphaproteobacteria</taxon>
        <taxon>Hyphomicrobiales</taxon>
        <taxon>Rhizobiaceae</taxon>
        <taxon>Endobacterium</taxon>
    </lineage>
</organism>
<comment type="caution">
    <text evidence="3">The sequence shown here is derived from an EMBL/GenBank/DDBJ whole genome shotgun (WGS) entry which is preliminary data.</text>
</comment>
<sequence length="288" mass="32380">MTELSPRGVPSQWDNDNNHTSAEHNLLGFNFTTWNEEVMLAALATPAPRAEGLQLLVTANVDHIVRLTKDAEFRAAYRSAWKAVVDGMPVMIYARLRGAPIPGRLSGSDLFPKILRRLSPGQHRLLFVCPDEETAIKLNERIRELGFTDHLSITAPMGFEKNEAFGTWLTSLARKQQTTHLFLGLGAPKSEKWMAQHRHDLPDCYGMAFGAALQFYAGTKRRAPWIVSKLGFEFLWRVASEPRRLAKRYFVSSWPFLLAVARDLAGKPIAGFNDPAIVPQEIEKKRAS</sequence>
<dbReference type="PANTHER" id="PTHR34136">
    <property type="match status" value="1"/>
</dbReference>